<protein>
    <recommendedName>
        <fullName evidence="3">SGNH hydrolase-type esterase domain-containing protein</fullName>
    </recommendedName>
</protein>
<dbReference type="InterPro" id="IPR036514">
    <property type="entry name" value="SGNH_hydro_sf"/>
</dbReference>
<dbReference type="Gene3D" id="3.40.50.1110">
    <property type="entry name" value="SGNH hydrolase"/>
    <property type="match status" value="1"/>
</dbReference>
<name>A0AA35LD39_9SAUR</name>
<gene>
    <name evidence="1" type="ORF">PODLI_1B020829</name>
</gene>
<sequence>MLSKAAAVHGPPRVLILHLGGNDLVEQKGIALTLAARADIENLHALYPAMGIGWSNLLPRLCWRGVSNPSRINYAVKKINRAMRNLMRQIGGFSIPHPTIRAGTAGIFRADRVHLTPFGNDLWLHDLQQILRDWVDSRV</sequence>
<evidence type="ECO:0008006" key="3">
    <source>
        <dbReference type="Google" id="ProtNLM"/>
    </source>
</evidence>
<evidence type="ECO:0000313" key="2">
    <source>
        <dbReference type="Proteomes" id="UP001178461"/>
    </source>
</evidence>
<keyword evidence="2" id="KW-1185">Reference proteome</keyword>
<dbReference type="AlphaFoldDB" id="A0AA35LD39"/>
<dbReference type="Proteomes" id="UP001178461">
    <property type="component" value="Chromosome Z"/>
</dbReference>
<accession>A0AA35LD39</accession>
<dbReference type="SUPFAM" id="SSF52266">
    <property type="entry name" value="SGNH hydrolase"/>
    <property type="match status" value="1"/>
</dbReference>
<evidence type="ECO:0000313" key="1">
    <source>
        <dbReference type="EMBL" id="CAI5793588.1"/>
    </source>
</evidence>
<reference evidence="1" key="1">
    <citation type="submission" date="2022-12" db="EMBL/GenBank/DDBJ databases">
        <authorList>
            <person name="Alioto T."/>
            <person name="Alioto T."/>
            <person name="Gomez Garrido J."/>
        </authorList>
    </citation>
    <scope>NUCLEOTIDE SEQUENCE</scope>
</reference>
<dbReference type="EMBL" id="OX395140">
    <property type="protein sequence ID" value="CAI5793588.1"/>
    <property type="molecule type" value="Genomic_DNA"/>
</dbReference>
<proteinExistence type="predicted"/>
<organism evidence="1 2">
    <name type="scientific">Podarcis lilfordi</name>
    <name type="common">Lilford's wall lizard</name>
    <dbReference type="NCBI Taxonomy" id="74358"/>
    <lineage>
        <taxon>Eukaryota</taxon>
        <taxon>Metazoa</taxon>
        <taxon>Chordata</taxon>
        <taxon>Craniata</taxon>
        <taxon>Vertebrata</taxon>
        <taxon>Euteleostomi</taxon>
        <taxon>Lepidosauria</taxon>
        <taxon>Squamata</taxon>
        <taxon>Bifurcata</taxon>
        <taxon>Unidentata</taxon>
        <taxon>Episquamata</taxon>
        <taxon>Laterata</taxon>
        <taxon>Lacertibaenia</taxon>
        <taxon>Lacertidae</taxon>
        <taxon>Podarcis</taxon>
    </lineage>
</organism>